<evidence type="ECO:0000256" key="2">
    <source>
        <dbReference type="ARBA" id="ARBA00005297"/>
    </source>
</evidence>
<evidence type="ECO:0000256" key="5">
    <source>
        <dbReference type="ARBA" id="ARBA00041564"/>
    </source>
</evidence>
<dbReference type="InterPro" id="IPR004561">
    <property type="entry name" value="IsoChor_synthase"/>
</dbReference>
<gene>
    <name evidence="7" type="primary">menF</name>
    <name evidence="7" type="ORF">MTY59_03460</name>
</gene>
<dbReference type="EMBL" id="AP024828">
    <property type="protein sequence ID" value="BCZ20491.1"/>
    <property type="molecule type" value="Genomic_DNA"/>
</dbReference>
<dbReference type="PANTHER" id="PTHR42839:SF2">
    <property type="entry name" value="ISOCHORISMATE SYNTHASE ENTC"/>
    <property type="match status" value="1"/>
</dbReference>
<feature type="domain" description="Chorismate-utilising enzyme C-terminal" evidence="6">
    <location>
        <begin position="109"/>
        <end position="372"/>
    </location>
</feature>
<dbReference type="Proteomes" id="UP000826012">
    <property type="component" value="Chromosome"/>
</dbReference>
<evidence type="ECO:0000313" key="7">
    <source>
        <dbReference type="EMBL" id="BCZ20491.1"/>
    </source>
</evidence>
<sequence>MSGDDDDVRRAAAREGVEHLNREPPFALCGPARTLIADGVRRRYDEVGAAQAALRTGETSIVLGALPFDVTRPAALLTPEAVDATDGPPDWPADGLPPVRVAEAVPPPADYRDRIRRACEQLAAADNPLDKVVLARALRLVAEAPLDARVILRRLIAADPAAYGYLVDLTAAGDEHAGTALVGASPELLVARSGDRVQCRPFAGSAPRAVDPRTDAANGAALAASAKNRHEHQLVIETIRAALEPLCDDLSIAAEPQLSSTATVWHLCTPITGRLRDTSSTAIDLALAMHPTPAVGGVPTKAAMGLIAELEGDRGFYAGAVGWCDARGDGLWVVSLRCAQLSADRRSALARAGGGIVAESDPDEEVAETTTKFGTILNALGVEQ</sequence>
<name>A0ABN6IA47_9MYCO</name>
<dbReference type="SUPFAM" id="SSF56322">
    <property type="entry name" value="ADC synthase"/>
    <property type="match status" value="1"/>
</dbReference>
<reference evidence="7 8" key="1">
    <citation type="submission" date="2021-07" db="EMBL/GenBank/DDBJ databases">
        <title>Complete genome sequence of nontuberculous Mycobacterium sp. TY59.</title>
        <authorList>
            <person name="Fukushima K."/>
        </authorList>
    </citation>
    <scope>NUCLEOTIDE SEQUENCE [LARGE SCALE GENOMIC DNA]</scope>
    <source>
        <strain evidence="7 8">TY59</strain>
    </source>
</reference>
<organism evidence="7 8">
    <name type="scientific">Mycobacterium senriense</name>
    <dbReference type="NCBI Taxonomy" id="2775496"/>
    <lineage>
        <taxon>Bacteria</taxon>
        <taxon>Bacillati</taxon>
        <taxon>Actinomycetota</taxon>
        <taxon>Actinomycetes</taxon>
        <taxon>Mycobacteriales</taxon>
        <taxon>Mycobacteriaceae</taxon>
        <taxon>Mycobacterium</taxon>
        <taxon>Mycobacterium avium complex (MAC)</taxon>
    </lineage>
</organism>
<evidence type="ECO:0000313" key="8">
    <source>
        <dbReference type="Proteomes" id="UP000826012"/>
    </source>
</evidence>
<evidence type="ECO:0000256" key="1">
    <source>
        <dbReference type="ARBA" id="ARBA00000799"/>
    </source>
</evidence>
<protein>
    <recommendedName>
        <fullName evidence="3">isochorismate synthase</fullName>
        <ecNumber evidence="3">5.4.4.2</ecNumber>
    </recommendedName>
    <alternativeName>
        <fullName evidence="5">Isochorismate mutase</fullName>
    </alternativeName>
</protein>
<dbReference type="EC" id="5.4.4.2" evidence="3"/>
<keyword evidence="4" id="KW-0413">Isomerase</keyword>
<dbReference type="InterPro" id="IPR005801">
    <property type="entry name" value="ADC_synthase"/>
</dbReference>
<comment type="catalytic activity">
    <reaction evidence="1">
        <text>chorismate = isochorismate</text>
        <dbReference type="Rhea" id="RHEA:18985"/>
        <dbReference type="ChEBI" id="CHEBI:29748"/>
        <dbReference type="ChEBI" id="CHEBI:29780"/>
        <dbReference type="EC" id="5.4.4.2"/>
    </reaction>
</comment>
<keyword evidence="8" id="KW-1185">Reference proteome</keyword>
<dbReference type="Gene3D" id="3.60.120.10">
    <property type="entry name" value="Anthranilate synthase"/>
    <property type="match status" value="1"/>
</dbReference>
<proteinExistence type="inferred from homology"/>
<dbReference type="InterPro" id="IPR015890">
    <property type="entry name" value="Chorismate_C"/>
</dbReference>
<accession>A0ABN6IA47</accession>
<evidence type="ECO:0000256" key="4">
    <source>
        <dbReference type="ARBA" id="ARBA00023235"/>
    </source>
</evidence>
<dbReference type="PANTHER" id="PTHR42839">
    <property type="entry name" value="ISOCHORISMATE SYNTHASE ENTC"/>
    <property type="match status" value="1"/>
</dbReference>
<dbReference type="Pfam" id="PF00425">
    <property type="entry name" value="Chorismate_bind"/>
    <property type="match status" value="1"/>
</dbReference>
<dbReference type="NCBIfam" id="TIGR00543">
    <property type="entry name" value="isochor_syn"/>
    <property type="match status" value="1"/>
</dbReference>
<evidence type="ECO:0000256" key="3">
    <source>
        <dbReference type="ARBA" id="ARBA00012824"/>
    </source>
</evidence>
<comment type="similarity">
    <text evidence="2">Belongs to the isochorismate synthase family.</text>
</comment>
<evidence type="ECO:0000259" key="6">
    <source>
        <dbReference type="Pfam" id="PF00425"/>
    </source>
</evidence>